<dbReference type="CDD" id="cd06257">
    <property type="entry name" value="DnaJ"/>
    <property type="match status" value="1"/>
</dbReference>
<dbReference type="PRINTS" id="PR00625">
    <property type="entry name" value="JDOMAIN"/>
</dbReference>
<accession>A0A7S2ZAY8</accession>
<dbReference type="InterPro" id="IPR001623">
    <property type="entry name" value="DnaJ_domain"/>
</dbReference>
<sequence>MRLPFRTIHLGQGFTQAIRKIVLVHVPGSTSAEVAFVNLRVRKWSGIHRQDSLRGFWTMVKEKTTGKENGEHATLYDILQVDKDATEAQIKKAFRVLALKLHPDKNPDKDAAEKFQQLQKVYEVLTDRERRKLYDETGIVPGDEEDNFIPTNPEDAYKYFRELYAKITEEDIDNFEKKYRSSDEEREDLKNFYGRFKGNVSQILAYIPYSEENDVLRYLSFYDEQIQESKLASTKKYRKSSEELRAKYGGVTPRAIETQKNTKVRKRSKPGGGSSDLAQSILAKRDQRERDFEAFTDALAAKYGSKPQKKKKSSKR</sequence>
<evidence type="ECO:0000313" key="3">
    <source>
        <dbReference type="EMBL" id="CAE0034251.1"/>
    </source>
</evidence>
<dbReference type="InterPro" id="IPR056453">
    <property type="entry name" value="HTH_DNAJC9"/>
</dbReference>
<dbReference type="PANTHER" id="PTHR44144">
    <property type="entry name" value="DNAJ HOMOLOG SUBFAMILY C MEMBER 9"/>
    <property type="match status" value="1"/>
</dbReference>
<dbReference type="Pfam" id="PF00226">
    <property type="entry name" value="DnaJ"/>
    <property type="match status" value="1"/>
</dbReference>
<dbReference type="InterPro" id="IPR052594">
    <property type="entry name" value="J_domain-containing_protein"/>
</dbReference>
<dbReference type="PANTHER" id="PTHR44144:SF1">
    <property type="entry name" value="DNAJ HOMOLOG SUBFAMILY C MEMBER 9"/>
    <property type="match status" value="1"/>
</dbReference>
<dbReference type="AlphaFoldDB" id="A0A7S2ZAY8"/>
<organism evidence="3">
    <name type="scientific">Rhodosorus marinus</name>
    <dbReference type="NCBI Taxonomy" id="101924"/>
    <lineage>
        <taxon>Eukaryota</taxon>
        <taxon>Rhodophyta</taxon>
        <taxon>Stylonematophyceae</taxon>
        <taxon>Stylonematales</taxon>
        <taxon>Stylonemataceae</taxon>
        <taxon>Rhodosorus</taxon>
    </lineage>
</organism>
<dbReference type="Pfam" id="PF23302">
    <property type="entry name" value="HTH_DNAJC9"/>
    <property type="match status" value="1"/>
</dbReference>
<dbReference type="PROSITE" id="PS00636">
    <property type="entry name" value="DNAJ_1"/>
    <property type="match status" value="1"/>
</dbReference>
<evidence type="ECO:0000256" key="1">
    <source>
        <dbReference type="SAM" id="MobiDB-lite"/>
    </source>
</evidence>
<dbReference type="EMBL" id="HBHW01002938">
    <property type="protein sequence ID" value="CAE0034251.1"/>
    <property type="molecule type" value="Transcribed_RNA"/>
</dbReference>
<dbReference type="SUPFAM" id="SSF46565">
    <property type="entry name" value="Chaperone J-domain"/>
    <property type="match status" value="1"/>
</dbReference>
<gene>
    <name evidence="3" type="ORF">RMAR00112_LOCUS2195</name>
</gene>
<proteinExistence type="predicted"/>
<reference evidence="3" key="1">
    <citation type="submission" date="2021-01" db="EMBL/GenBank/DDBJ databases">
        <authorList>
            <person name="Corre E."/>
            <person name="Pelletier E."/>
            <person name="Niang G."/>
            <person name="Scheremetjew M."/>
            <person name="Finn R."/>
            <person name="Kale V."/>
            <person name="Holt S."/>
            <person name="Cochrane G."/>
            <person name="Meng A."/>
            <person name="Brown T."/>
            <person name="Cohen L."/>
        </authorList>
    </citation>
    <scope>NUCLEOTIDE SEQUENCE</scope>
    <source>
        <strain evidence="3">CCMP 769</strain>
    </source>
</reference>
<dbReference type="Gene3D" id="1.10.287.110">
    <property type="entry name" value="DnaJ domain"/>
    <property type="match status" value="1"/>
</dbReference>
<dbReference type="GO" id="GO:0005737">
    <property type="term" value="C:cytoplasm"/>
    <property type="evidence" value="ECO:0007669"/>
    <property type="project" value="TreeGrafter"/>
</dbReference>
<name>A0A7S2ZAY8_9RHOD</name>
<evidence type="ECO:0000259" key="2">
    <source>
        <dbReference type="PROSITE" id="PS50076"/>
    </source>
</evidence>
<dbReference type="PROSITE" id="PS50076">
    <property type="entry name" value="DNAJ_2"/>
    <property type="match status" value="1"/>
</dbReference>
<protein>
    <recommendedName>
        <fullName evidence="2">J domain-containing protein</fullName>
    </recommendedName>
</protein>
<dbReference type="InterPro" id="IPR018253">
    <property type="entry name" value="DnaJ_domain_CS"/>
</dbReference>
<feature type="domain" description="J" evidence="2">
    <location>
        <begin position="74"/>
        <end position="138"/>
    </location>
</feature>
<feature type="region of interest" description="Disordered" evidence="1">
    <location>
        <begin position="248"/>
        <end position="283"/>
    </location>
</feature>
<dbReference type="GO" id="GO:0005634">
    <property type="term" value="C:nucleus"/>
    <property type="evidence" value="ECO:0007669"/>
    <property type="project" value="TreeGrafter"/>
</dbReference>
<dbReference type="SMART" id="SM00271">
    <property type="entry name" value="DnaJ"/>
    <property type="match status" value="1"/>
</dbReference>
<dbReference type="InterPro" id="IPR036869">
    <property type="entry name" value="J_dom_sf"/>
</dbReference>
<dbReference type="GO" id="GO:0031072">
    <property type="term" value="F:heat shock protein binding"/>
    <property type="evidence" value="ECO:0007669"/>
    <property type="project" value="TreeGrafter"/>
</dbReference>